<accession>A0A9Q0MNX3</accession>
<evidence type="ECO:0000256" key="3">
    <source>
        <dbReference type="ARBA" id="ARBA00022692"/>
    </source>
</evidence>
<evidence type="ECO:0000313" key="9">
    <source>
        <dbReference type="EMBL" id="KAJ6633780.1"/>
    </source>
</evidence>
<gene>
    <name evidence="9" type="primary">Gr2a_2</name>
    <name evidence="9" type="ORF">Bhyg_17642</name>
</gene>
<proteinExistence type="predicted"/>
<comment type="subcellular location">
    <subcellularLocation>
        <location evidence="1">Cell membrane</location>
        <topology evidence="1">Multi-pass membrane protein</topology>
    </subcellularLocation>
</comment>
<dbReference type="AlphaFoldDB" id="A0A9Q0MNX3"/>
<dbReference type="Pfam" id="PF08395">
    <property type="entry name" value="7tm_7"/>
    <property type="match status" value="1"/>
</dbReference>
<feature type="transmembrane region" description="Helical" evidence="8">
    <location>
        <begin position="195"/>
        <end position="213"/>
    </location>
</feature>
<dbReference type="GO" id="GO:0007635">
    <property type="term" value="P:chemosensory behavior"/>
    <property type="evidence" value="ECO:0007669"/>
    <property type="project" value="TreeGrafter"/>
</dbReference>
<keyword evidence="10" id="KW-1185">Reference proteome</keyword>
<feature type="transmembrane region" description="Helical" evidence="8">
    <location>
        <begin position="117"/>
        <end position="139"/>
    </location>
</feature>
<evidence type="ECO:0000256" key="1">
    <source>
        <dbReference type="ARBA" id="ARBA00004651"/>
    </source>
</evidence>
<dbReference type="GO" id="GO:0030424">
    <property type="term" value="C:axon"/>
    <property type="evidence" value="ECO:0007669"/>
    <property type="project" value="TreeGrafter"/>
</dbReference>
<dbReference type="PANTHER" id="PTHR21143:SF133">
    <property type="entry name" value="GUSTATORY AND PHEROMONE RECEPTOR 32A-RELATED"/>
    <property type="match status" value="1"/>
</dbReference>
<dbReference type="PANTHER" id="PTHR21143">
    <property type="entry name" value="INVERTEBRATE GUSTATORY RECEPTOR"/>
    <property type="match status" value="1"/>
</dbReference>
<dbReference type="GO" id="GO:0005886">
    <property type="term" value="C:plasma membrane"/>
    <property type="evidence" value="ECO:0007669"/>
    <property type="project" value="UniProtKB-SubCell"/>
</dbReference>
<feature type="transmembrane region" description="Helical" evidence="8">
    <location>
        <begin position="87"/>
        <end position="111"/>
    </location>
</feature>
<dbReference type="GO" id="GO:0043025">
    <property type="term" value="C:neuronal cell body"/>
    <property type="evidence" value="ECO:0007669"/>
    <property type="project" value="TreeGrafter"/>
</dbReference>
<sequence>MVMSKITDEKFVTSYMVVLAFFNDLSAFQTIFYVDLSIVFLKSITRALRNYDAEKDSCEKSSDVKFIKSMRKLHLCIWKSADKINEYFGLFLLGYIVQQFLVISYDIYWIFLNKFNVGIWLGLDNAFVLMSDLLSFFFLSNSCDKLCYEVQKIGTLLYERDDCLPLSESQQFVSQMLNQPIRIGAKGFYKIDRSFFAALTVGSMTSAIMLVQFQTEIKLIN</sequence>
<dbReference type="EMBL" id="WJQU01001728">
    <property type="protein sequence ID" value="KAJ6633780.1"/>
    <property type="molecule type" value="Genomic_DNA"/>
</dbReference>
<dbReference type="GO" id="GO:0050909">
    <property type="term" value="P:sensory perception of taste"/>
    <property type="evidence" value="ECO:0007669"/>
    <property type="project" value="InterPro"/>
</dbReference>
<comment type="caution">
    <text evidence="9">The sequence shown here is derived from an EMBL/GenBank/DDBJ whole genome shotgun (WGS) entry which is preliminary data.</text>
</comment>
<keyword evidence="7" id="KW-0807">Transducer</keyword>
<feature type="transmembrane region" description="Helical" evidence="8">
    <location>
        <begin position="12"/>
        <end position="41"/>
    </location>
</feature>
<evidence type="ECO:0000256" key="5">
    <source>
        <dbReference type="ARBA" id="ARBA00023136"/>
    </source>
</evidence>
<keyword evidence="5 8" id="KW-0472">Membrane</keyword>
<evidence type="ECO:0000256" key="8">
    <source>
        <dbReference type="SAM" id="Phobius"/>
    </source>
</evidence>
<name>A0A9Q0MNX3_9DIPT</name>
<dbReference type="Proteomes" id="UP001151699">
    <property type="component" value="Unassembled WGS sequence"/>
</dbReference>
<keyword evidence="6 9" id="KW-0675">Receptor</keyword>
<evidence type="ECO:0000313" key="10">
    <source>
        <dbReference type="Proteomes" id="UP001151699"/>
    </source>
</evidence>
<dbReference type="GO" id="GO:0008049">
    <property type="term" value="P:male courtship behavior"/>
    <property type="evidence" value="ECO:0007669"/>
    <property type="project" value="TreeGrafter"/>
</dbReference>
<evidence type="ECO:0000256" key="4">
    <source>
        <dbReference type="ARBA" id="ARBA00022989"/>
    </source>
</evidence>
<evidence type="ECO:0000256" key="2">
    <source>
        <dbReference type="ARBA" id="ARBA00022475"/>
    </source>
</evidence>
<organism evidence="9 10">
    <name type="scientific">Pseudolycoriella hygida</name>
    <dbReference type="NCBI Taxonomy" id="35572"/>
    <lineage>
        <taxon>Eukaryota</taxon>
        <taxon>Metazoa</taxon>
        <taxon>Ecdysozoa</taxon>
        <taxon>Arthropoda</taxon>
        <taxon>Hexapoda</taxon>
        <taxon>Insecta</taxon>
        <taxon>Pterygota</taxon>
        <taxon>Neoptera</taxon>
        <taxon>Endopterygota</taxon>
        <taxon>Diptera</taxon>
        <taxon>Nematocera</taxon>
        <taxon>Sciaroidea</taxon>
        <taxon>Sciaridae</taxon>
        <taxon>Pseudolycoriella</taxon>
    </lineage>
</organism>
<dbReference type="OrthoDB" id="7782538at2759"/>
<keyword evidence="2" id="KW-1003">Cell membrane</keyword>
<reference evidence="9" key="1">
    <citation type="submission" date="2022-07" db="EMBL/GenBank/DDBJ databases">
        <authorList>
            <person name="Trinca V."/>
            <person name="Uliana J.V.C."/>
            <person name="Torres T.T."/>
            <person name="Ward R.J."/>
            <person name="Monesi N."/>
        </authorList>
    </citation>
    <scope>NUCLEOTIDE SEQUENCE</scope>
    <source>
        <strain evidence="9">HSMRA1968</strain>
        <tissue evidence="9">Whole embryos</tissue>
    </source>
</reference>
<evidence type="ECO:0000256" key="6">
    <source>
        <dbReference type="ARBA" id="ARBA00023170"/>
    </source>
</evidence>
<dbReference type="GO" id="GO:0007165">
    <property type="term" value="P:signal transduction"/>
    <property type="evidence" value="ECO:0007669"/>
    <property type="project" value="UniProtKB-KW"/>
</dbReference>
<dbReference type="InterPro" id="IPR013604">
    <property type="entry name" value="7TM_chemorcpt"/>
</dbReference>
<protein>
    <submittedName>
        <fullName evidence="9">Gustatory receptor 2a</fullName>
    </submittedName>
</protein>
<keyword evidence="3 8" id="KW-0812">Transmembrane</keyword>
<dbReference type="GO" id="GO:0030425">
    <property type="term" value="C:dendrite"/>
    <property type="evidence" value="ECO:0007669"/>
    <property type="project" value="TreeGrafter"/>
</dbReference>
<keyword evidence="4 8" id="KW-1133">Transmembrane helix</keyword>
<evidence type="ECO:0000256" key="7">
    <source>
        <dbReference type="ARBA" id="ARBA00023224"/>
    </source>
</evidence>